<feature type="region of interest" description="Disordered" evidence="1">
    <location>
        <begin position="939"/>
        <end position="975"/>
    </location>
</feature>
<accession>A0AAE0SKN5</accession>
<evidence type="ECO:0000256" key="1">
    <source>
        <dbReference type="SAM" id="MobiDB-lite"/>
    </source>
</evidence>
<comment type="caution">
    <text evidence="2">The sequence shown here is derived from an EMBL/GenBank/DDBJ whole genome shotgun (WGS) entry which is preliminary data.</text>
</comment>
<feature type="region of interest" description="Disordered" evidence="1">
    <location>
        <begin position="1511"/>
        <end position="1554"/>
    </location>
</feature>
<organism evidence="2 3">
    <name type="scientific">Potamilus streckersoni</name>
    <dbReference type="NCBI Taxonomy" id="2493646"/>
    <lineage>
        <taxon>Eukaryota</taxon>
        <taxon>Metazoa</taxon>
        <taxon>Spiralia</taxon>
        <taxon>Lophotrochozoa</taxon>
        <taxon>Mollusca</taxon>
        <taxon>Bivalvia</taxon>
        <taxon>Autobranchia</taxon>
        <taxon>Heteroconchia</taxon>
        <taxon>Palaeoheterodonta</taxon>
        <taxon>Unionida</taxon>
        <taxon>Unionoidea</taxon>
        <taxon>Unionidae</taxon>
        <taxon>Ambleminae</taxon>
        <taxon>Lampsilini</taxon>
        <taxon>Potamilus</taxon>
    </lineage>
</organism>
<sequence>MQGVVQRSCNGIDCRGMACNAEDEEESLQDNFFKQKYMGVGGFSRVQRFGNVRWDRRHPAHHSRWTDRGGDNCFQIDQYNYNHRPVPYSEDSVYNANNLQCNANKVRFNEDSKRHASPSYSRWNRSPVMRHNENLNLYEYNQSVEDVDANSTKLTGQGHYYPQWESKGFSSRKIKEMSIAHECDRLTDRERRKWDKIYPSQRLVGDLGFDKCSEIKRRKLDKDPKDQTHFYYSRRSRGSSKPVQKVMENAQHRNDDIKIEKNCKIVTQFEGLAKENVVVKVVLKRTDGKEASNSNSKQEDEKRNATAGILESKPHDPFRVKDESVSVCEKFENNTISVENTKTLTGTPDSIKELSSTDLLDSTPGMQRTMAHSVPKNIEIESCCQIEEQSTVCALKVKDKLQLSREVINFSHTNNMKATEDDRIADLDAITFPEKLSTVSNHIRMDNDSDQKNSNEFQENSEKNKVSIVKLGQSELGERDKIIDQKSFEKDQESCIEFIAAKQVKRRKSDETFNRSKNNSLNKKTFISNVKSKESKTTDTIVDKNQGNLFDSFCYFTLPFISSERRHFDLSKKEREETINEHNDDHRKCEAISFTVARSATIGHSQEKSSCAKMDVNKTDLMYSGEKTKICVENTVDITKMESSSTKTGTDENNENNEQHPKHEKGSESNTTVDRSINDFRALNLDKQSHSKHKKFKVNHKHLKHTLKSKKLKSAKQALMISSKMCKKVYKPSEMEVTKEKRKFQEENNKKINPAKKISPIDISGSDKENVDIKRVDNVQSDGQDNLIEECMQTQQVKKVNLDEENVTLNKEINLSQGCTVFKAVQKKDLKQNRDMKVDNVEIDDEEEDYTIIDLNVAPATTYPMTPGLSKDVAPLQEYEDCGMDTEKASGLSSNSVHNMQTKATEIKAHLLQFIYNPDTSDISDDDIGEKRLYMNIDDSNSSVQNSHNDEDKKELQKDIIKTKFKRQQPNKEERRMRMERLEEAYMQLTIDTTNGKENEKSVSKKRKDKEKHHKTKQKSKSGTSISLDKIPGKRKTKNLKSKTLSADKGKCLRNGDLTKTPDDIKVSLMSFQSLDTSKDEKNDTKLSMVNSPITREAGEMQHRKDEGSLDSTYKDSSSKNLNDFLLHHYINSSEKVVSDMENVDNSEAGVDSSHPGQRPEKAAVSDLKATQNYSDKSTDVTKSITAAERSDALAHQQIWQNGFEFIHDLILMDGRKITTKGHIEPKLMNVKEKNMIRCQVCEKYMTPRSFMYHHDNSNIIKQIDIKRSVSNPPKPDPEDIIIWNSGAGDIWEYFLKEISAVDQFGKDRQTSGMSCEKESHQVTGLCSRSTTNAIMVGEKVYMPYGDDQGLVSSGNAVDNLQISSSYALGFIAVPAATLMISSGSANNYQIMSKQAQEKSRQRSENSHTCKSIKSQQSLKNLEKNQLANKSGFIEHHVSDNNLNFTSRPNASVDIVQDAHNCNLQRQQSSGSEKQVKYGSLVTSSKHEQMQNQLRIKALQANILALLGKSTNESFNSGTSPSDGRGELNNNPSRQLGEDDVAQKQHGDTYGQQDIQSSGQCAVGCDLVESQARNCNQIADDQIKRVAALSYSCNHRSVLSPIETTIYNVPSPVEIGDYNTSSILLDDRSGNQNGEAVSSSLGPSKISNQPLSSFETYSIPSASSLDTRSHLSTCFTHAQNEVASNTTMNNSVIPTTDIAAACRKHFGSQQAETPFNYRNLMYSPPVTNNQLAVFYPSHTVIGNQSVSLKNTLSSLNDKKSKLHLMVNNKLSVSSASKENALSMGFATGYEKLSDKIANSEPQETPAVSKSTSQSSSEEASSGNVNTNKPQSKAGPYKTISALDKLINEIDFQIVKDLEPCLMLAKKLEIKCMHELMSRSRQNQALVAELTSTVQSLQDTNDNGKT</sequence>
<feature type="compositionally biased region" description="Polar residues" evidence="1">
    <location>
        <begin position="1630"/>
        <end position="1644"/>
    </location>
</feature>
<feature type="compositionally biased region" description="Polar residues" evidence="1">
    <location>
        <begin position="1511"/>
        <end position="1534"/>
    </location>
</feature>
<feature type="region of interest" description="Disordered" evidence="1">
    <location>
        <begin position="1392"/>
        <end position="1416"/>
    </location>
</feature>
<feature type="region of interest" description="Disordered" evidence="1">
    <location>
        <begin position="288"/>
        <end position="308"/>
    </location>
</feature>
<reference evidence="2" key="3">
    <citation type="submission" date="2023-05" db="EMBL/GenBank/DDBJ databases">
        <authorList>
            <person name="Smith C.H."/>
        </authorList>
    </citation>
    <scope>NUCLEOTIDE SEQUENCE</scope>
    <source>
        <strain evidence="2">CHS0354</strain>
        <tissue evidence="2">Mantle</tissue>
    </source>
</reference>
<feature type="region of interest" description="Disordered" evidence="1">
    <location>
        <begin position="1146"/>
        <end position="1181"/>
    </location>
</feature>
<dbReference type="EMBL" id="JAEAOA010001521">
    <property type="protein sequence ID" value="KAK3593649.1"/>
    <property type="molecule type" value="Genomic_DNA"/>
</dbReference>
<feature type="compositionally biased region" description="Basic residues" evidence="1">
    <location>
        <begin position="1004"/>
        <end position="1020"/>
    </location>
</feature>
<feature type="compositionally biased region" description="Basic and acidic residues" evidence="1">
    <location>
        <begin position="657"/>
        <end position="667"/>
    </location>
</feature>
<feature type="region of interest" description="Disordered" evidence="1">
    <location>
        <begin position="642"/>
        <end position="673"/>
    </location>
</feature>
<feature type="compositionally biased region" description="Basic and acidic residues" evidence="1">
    <location>
        <begin position="443"/>
        <end position="453"/>
    </location>
</feature>
<feature type="compositionally biased region" description="Basic and acidic residues" evidence="1">
    <location>
        <begin position="948"/>
        <end position="962"/>
    </location>
</feature>
<keyword evidence="3" id="KW-1185">Reference proteome</keyword>
<evidence type="ECO:0000313" key="3">
    <source>
        <dbReference type="Proteomes" id="UP001195483"/>
    </source>
</evidence>
<name>A0AAE0SKN5_9BIVA</name>
<feature type="compositionally biased region" description="Polar residues" evidence="1">
    <location>
        <begin position="1169"/>
        <end position="1181"/>
    </location>
</feature>
<feature type="compositionally biased region" description="Basic and acidic residues" evidence="1">
    <location>
        <begin position="1097"/>
        <end position="1116"/>
    </location>
</feature>
<evidence type="ECO:0000313" key="2">
    <source>
        <dbReference type="EMBL" id="KAK3593649.1"/>
    </source>
</evidence>
<reference evidence="2" key="1">
    <citation type="journal article" date="2021" name="Genome Biol. Evol.">
        <title>A High-Quality Reference Genome for a Parasitic Bivalve with Doubly Uniparental Inheritance (Bivalvia: Unionida).</title>
        <authorList>
            <person name="Smith C.H."/>
        </authorList>
    </citation>
    <scope>NUCLEOTIDE SEQUENCE</scope>
    <source>
        <strain evidence="2">CHS0354</strain>
    </source>
</reference>
<proteinExistence type="predicted"/>
<feature type="region of interest" description="Disordered" evidence="1">
    <location>
        <begin position="1624"/>
        <end position="1644"/>
    </location>
</feature>
<feature type="compositionally biased region" description="Low complexity" evidence="1">
    <location>
        <begin position="1808"/>
        <end position="1821"/>
    </location>
</feature>
<dbReference type="Proteomes" id="UP001195483">
    <property type="component" value="Unassembled WGS sequence"/>
</dbReference>
<feature type="compositionally biased region" description="Basic and acidic residues" evidence="1">
    <location>
        <begin position="1396"/>
        <end position="1408"/>
    </location>
</feature>
<protein>
    <submittedName>
        <fullName evidence="2">Uncharacterized protein</fullName>
    </submittedName>
</protein>
<gene>
    <name evidence="2" type="ORF">CHS0354_025539</name>
</gene>
<feature type="region of interest" description="Disordered" evidence="1">
    <location>
        <begin position="1092"/>
        <end position="1116"/>
    </location>
</feature>
<feature type="region of interest" description="Disordered" evidence="1">
    <location>
        <begin position="1797"/>
        <end position="1835"/>
    </location>
</feature>
<feature type="region of interest" description="Disordered" evidence="1">
    <location>
        <begin position="989"/>
        <end position="1047"/>
    </location>
</feature>
<feature type="region of interest" description="Disordered" evidence="1">
    <location>
        <begin position="443"/>
        <end position="464"/>
    </location>
</feature>
<reference evidence="2" key="2">
    <citation type="journal article" date="2021" name="Genome Biol. Evol.">
        <title>Developing a high-quality reference genome for a parasitic bivalve with doubly uniparental inheritance (Bivalvia: Unionida).</title>
        <authorList>
            <person name="Smith C.H."/>
        </authorList>
    </citation>
    <scope>NUCLEOTIDE SEQUENCE</scope>
    <source>
        <strain evidence="2">CHS0354</strain>
        <tissue evidence="2">Mantle</tissue>
    </source>
</reference>